<protein>
    <submittedName>
        <fullName evidence="3">2,3-bisphosphoglycerate-dependent phosphoglycerate mutase Phosphoglyceromutase PGAM BPG-dependent PGAM dPGM</fullName>
    </submittedName>
</protein>
<dbReference type="STRING" id="1618490.US90_C0020G0005"/>
<feature type="binding site" evidence="2">
    <location>
        <position position="56"/>
    </location>
    <ligand>
        <name>substrate</name>
    </ligand>
</feature>
<keyword evidence="1" id="KW-0378">Hydrolase</keyword>
<gene>
    <name evidence="3" type="ORF">US90_C0020G0005</name>
</gene>
<accession>A0A0G0K0F4</accession>
<dbReference type="Pfam" id="PF00300">
    <property type="entry name" value="His_Phos_1"/>
    <property type="match status" value="1"/>
</dbReference>
<proteinExistence type="predicted"/>
<dbReference type="GO" id="GO:0045820">
    <property type="term" value="P:negative regulation of glycolytic process"/>
    <property type="evidence" value="ECO:0007669"/>
    <property type="project" value="TreeGrafter"/>
</dbReference>
<dbReference type="PANTHER" id="PTHR46517">
    <property type="entry name" value="FRUCTOSE-2,6-BISPHOSPHATASE TIGAR"/>
    <property type="match status" value="1"/>
</dbReference>
<dbReference type="EMBL" id="LBUT01000020">
    <property type="protein sequence ID" value="KKQ68950.1"/>
    <property type="molecule type" value="Genomic_DNA"/>
</dbReference>
<dbReference type="InterPro" id="IPR013078">
    <property type="entry name" value="His_Pase_superF_clade-1"/>
</dbReference>
<reference evidence="3 4" key="1">
    <citation type="journal article" date="2015" name="Nature">
        <title>rRNA introns, odd ribosomes, and small enigmatic genomes across a large radiation of phyla.</title>
        <authorList>
            <person name="Brown C.T."/>
            <person name="Hug L.A."/>
            <person name="Thomas B.C."/>
            <person name="Sharon I."/>
            <person name="Castelle C.J."/>
            <person name="Singh A."/>
            <person name="Wilkins M.J."/>
            <person name="Williams K.H."/>
            <person name="Banfield J.F."/>
        </authorList>
    </citation>
    <scope>NUCLEOTIDE SEQUENCE [LARGE SCALE GENOMIC DNA]</scope>
</reference>
<dbReference type="SUPFAM" id="SSF53254">
    <property type="entry name" value="Phosphoglycerate mutase-like"/>
    <property type="match status" value="1"/>
</dbReference>
<evidence type="ECO:0000256" key="1">
    <source>
        <dbReference type="ARBA" id="ARBA00022801"/>
    </source>
</evidence>
<dbReference type="Proteomes" id="UP000034406">
    <property type="component" value="Unassembled WGS sequence"/>
</dbReference>
<evidence type="ECO:0000313" key="3">
    <source>
        <dbReference type="EMBL" id="KKQ68950.1"/>
    </source>
</evidence>
<comment type="caution">
    <text evidence="3">The sequence shown here is derived from an EMBL/GenBank/DDBJ whole genome shotgun (WGS) entry which is preliminary data.</text>
</comment>
<dbReference type="GO" id="GO:0043456">
    <property type="term" value="P:regulation of pentose-phosphate shunt"/>
    <property type="evidence" value="ECO:0007669"/>
    <property type="project" value="TreeGrafter"/>
</dbReference>
<dbReference type="CDD" id="cd07067">
    <property type="entry name" value="HP_PGM_like"/>
    <property type="match status" value="1"/>
</dbReference>
<dbReference type="GO" id="GO:0004331">
    <property type="term" value="F:fructose-2,6-bisphosphate 2-phosphatase activity"/>
    <property type="evidence" value="ECO:0007669"/>
    <property type="project" value="TreeGrafter"/>
</dbReference>
<dbReference type="GO" id="GO:0005829">
    <property type="term" value="C:cytosol"/>
    <property type="evidence" value="ECO:0007669"/>
    <property type="project" value="TreeGrafter"/>
</dbReference>
<dbReference type="PANTHER" id="PTHR46517:SF1">
    <property type="entry name" value="FRUCTOSE-2,6-BISPHOSPHATASE TIGAR"/>
    <property type="match status" value="1"/>
</dbReference>
<evidence type="ECO:0000313" key="4">
    <source>
        <dbReference type="Proteomes" id="UP000034406"/>
    </source>
</evidence>
<dbReference type="Gene3D" id="3.40.50.1240">
    <property type="entry name" value="Phosphoglycerate mutase-like"/>
    <property type="match status" value="1"/>
</dbReference>
<feature type="binding site" evidence="2">
    <location>
        <begin position="7"/>
        <end position="14"/>
    </location>
    <ligand>
        <name>substrate</name>
    </ligand>
</feature>
<dbReference type="AlphaFoldDB" id="A0A0G0K0F4"/>
<dbReference type="InterPro" id="IPR051695">
    <property type="entry name" value="Phosphoglycerate_Mutase"/>
</dbReference>
<sequence>MKIILVRHAESLKNAGLWQRGTKNRLSQNGEKQAKELAEKLKNRKIDCIYCSPTIRCKQTLEEILKIRDDEMLIHLSKLIDQKRIDENMDFFQKKVGLFLDDLKYDHNEEDVVLVISHMMTLGTMLNLLKKESRILENGEIVEIEVKKD</sequence>
<organism evidence="3 4">
    <name type="scientific">Candidatus Shapirobacteria bacterium GW2011_GWE2_38_30</name>
    <dbReference type="NCBI Taxonomy" id="1618490"/>
    <lineage>
        <taxon>Bacteria</taxon>
        <taxon>Candidatus Shapironibacteriota</taxon>
    </lineage>
</organism>
<dbReference type="InterPro" id="IPR029033">
    <property type="entry name" value="His_PPase_superfam"/>
</dbReference>
<evidence type="ECO:0000256" key="2">
    <source>
        <dbReference type="PIRSR" id="PIRSR613078-2"/>
    </source>
</evidence>
<dbReference type="SMART" id="SM00855">
    <property type="entry name" value="PGAM"/>
    <property type="match status" value="1"/>
</dbReference>
<name>A0A0G0K0F4_9BACT</name>